<dbReference type="EMBL" id="SNRY01004875">
    <property type="protein sequence ID" value="KAA6316454.1"/>
    <property type="molecule type" value="Genomic_DNA"/>
</dbReference>
<dbReference type="AlphaFoldDB" id="A0A5J4Q6D6"/>
<accession>A0A5J4Q6D6</accession>
<name>A0A5J4Q6D6_9ZZZZ</name>
<organism evidence="1">
    <name type="scientific">termite gut metagenome</name>
    <dbReference type="NCBI Taxonomy" id="433724"/>
    <lineage>
        <taxon>unclassified sequences</taxon>
        <taxon>metagenomes</taxon>
        <taxon>organismal metagenomes</taxon>
    </lineage>
</organism>
<dbReference type="EC" id="6.1.1.16" evidence="1"/>
<feature type="non-terminal residue" evidence="1">
    <location>
        <position position="25"/>
    </location>
</feature>
<reference evidence="1" key="1">
    <citation type="submission" date="2019-03" db="EMBL/GenBank/DDBJ databases">
        <title>Single cell metagenomics reveals metabolic interactions within the superorganism composed of flagellate Streblomastix strix and complex community of Bacteroidetes bacteria on its surface.</title>
        <authorList>
            <person name="Treitli S.C."/>
            <person name="Kolisko M."/>
            <person name="Husnik F."/>
            <person name="Keeling P."/>
            <person name="Hampl V."/>
        </authorList>
    </citation>
    <scope>NUCLEOTIDE SEQUENCE</scope>
    <source>
        <strain evidence="1">STM</strain>
    </source>
</reference>
<proteinExistence type="predicted"/>
<sequence length="25" mass="3014">MEHQLILYNTLSRKKEPFIPLHAPH</sequence>
<comment type="caution">
    <text evidence="1">The sequence shown here is derived from an EMBL/GenBank/DDBJ whole genome shotgun (WGS) entry which is preliminary data.</text>
</comment>
<keyword evidence="1" id="KW-0436">Ligase</keyword>
<gene>
    <name evidence="1" type="ORF">EZS27_033240</name>
</gene>
<evidence type="ECO:0000313" key="1">
    <source>
        <dbReference type="EMBL" id="KAA6316454.1"/>
    </source>
</evidence>
<dbReference type="GO" id="GO:0004817">
    <property type="term" value="F:cysteine-tRNA ligase activity"/>
    <property type="evidence" value="ECO:0007669"/>
    <property type="project" value="UniProtKB-EC"/>
</dbReference>
<protein>
    <submittedName>
        <fullName evidence="1">Cysteine--tRNA ligase</fullName>
        <ecNumber evidence="1">6.1.1.16</ecNumber>
    </submittedName>
</protein>